<sequence>MNQDSRSTPSPPTGRSRSSSFNVTEAIRSVNFPFSFRLNLLGQSAFSVSSKGSQLSYSGQSLRRQCVRVIVMGRNNTHRSKYLYFPPSTAGGGNRQHALEYQDGGVTKQLLSRFKVIEWPVTGLLPNMGGMTGRRMAEHMFGFDNKASDTCKTLIEKERAKV</sequence>
<gene>
    <name evidence="2" type="ORF">GPECTOR_245g599</name>
</gene>
<evidence type="ECO:0000313" key="3">
    <source>
        <dbReference type="Proteomes" id="UP000075714"/>
    </source>
</evidence>
<dbReference type="EMBL" id="LSYV01000244">
    <property type="protein sequence ID" value="KXZ41911.1"/>
    <property type="molecule type" value="Genomic_DNA"/>
</dbReference>
<comment type="caution">
    <text evidence="2">The sequence shown here is derived from an EMBL/GenBank/DDBJ whole genome shotgun (WGS) entry which is preliminary data.</text>
</comment>
<dbReference type="Proteomes" id="UP000075714">
    <property type="component" value="Unassembled WGS sequence"/>
</dbReference>
<reference evidence="3" key="1">
    <citation type="journal article" date="2016" name="Nat. Commun.">
        <title>The Gonium pectorale genome demonstrates co-option of cell cycle regulation during the evolution of multicellularity.</title>
        <authorList>
            <person name="Hanschen E.R."/>
            <person name="Marriage T.N."/>
            <person name="Ferris P.J."/>
            <person name="Hamaji T."/>
            <person name="Toyoda A."/>
            <person name="Fujiyama A."/>
            <person name="Neme R."/>
            <person name="Noguchi H."/>
            <person name="Minakuchi Y."/>
            <person name="Suzuki M."/>
            <person name="Kawai-Toyooka H."/>
            <person name="Smith D.R."/>
            <person name="Sparks H."/>
            <person name="Anderson J."/>
            <person name="Bakaric R."/>
            <person name="Luria V."/>
            <person name="Karger A."/>
            <person name="Kirschner M.W."/>
            <person name="Durand P.M."/>
            <person name="Michod R.E."/>
            <person name="Nozaki H."/>
            <person name="Olson B.J."/>
        </authorList>
    </citation>
    <scope>NUCLEOTIDE SEQUENCE [LARGE SCALE GENOMIC DNA]</scope>
    <source>
        <strain evidence="3">NIES-2863</strain>
    </source>
</reference>
<dbReference type="AlphaFoldDB" id="A0A150FWC5"/>
<proteinExistence type="predicted"/>
<organism evidence="2 3">
    <name type="scientific">Gonium pectorale</name>
    <name type="common">Green alga</name>
    <dbReference type="NCBI Taxonomy" id="33097"/>
    <lineage>
        <taxon>Eukaryota</taxon>
        <taxon>Viridiplantae</taxon>
        <taxon>Chlorophyta</taxon>
        <taxon>core chlorophytes</taxon>
        <taxon>Chlorophyceae</taxon>
        <taxon>CS clade</taxon>
        <taxon>Chlamydomonadales</taxon>
        <taxon>Volvocaceae</taxon>
        <taxon>Gonium</taxon>
    </lineage>
</organism>
<name>A0A150FWC5_GONPE</name>
<evidence type="ECO:0000313" key="2">
    <source>
        <dbReference type="EMBL" id="KXZ41911.1"/>
    </source>
</evidence>
<feature type="region of interest" description="Disordered" evidence="1">
    <location>
        <begin position="1"/>
        <end position="20"/>
    </location>
</feature>
<dbReference type="OrthoDB" id="559071at2759"/>
<evidence type="ECO:0000256" key="1">
    <source>
        <dbReference type="SAM" id="MobiDB-lite"/>
    </source>
</evidence>
<keyword evidence="3" id="KW-1185">Reference proteome</keyword>
<protein>
    <submittedName>
        <fullName evidence="2">Uncharacterized protein</fullName>
    </submittedName>
</protein>
<accession>A0A150FWC5</accession>